<reference evidence="2 3" key="1">
    <citation type="submission" date="2024-09" db="EMBL/GenBank/DDBJ databases">
        <authorList>
            <person name="Ruan L."/>
        </authorList>
    </citation>
    <scope>NUCLEOTIDE SEQUENCE [LARGE SCALE GENOMIC DNA]</scope>
    <source>
        <strain evidence="2 3">D33</strain>
    </source>
</reference>
<dbReference type="EMBL" id="JBHILM010000026">
    <property type="protein sequence ID" value="MFB5683382.1"/>
    <property type="molecule type" value="Genomic_DNA"/>
</dbReference>
<feature type="transmembrane region" description="Helical" evidence="1">
    <location>
        <begin position="12"/>
        <end position="41"/>
    </location>
</feature>
<gene>
    <name evidence="2" type="ORF">ACE3NQ_20920</name>
</gene>
<evidence type="ECO:0000313" key="3">
    <source>
        <dbReference type="Proteomes" id="UP001580407"/>
    </source>
</evidence>
<accession>A0ABV5BD38</accession>
<dbReference type="Proteomes" id="UP001580407">
    <property type="component" value="Unassembled WGS sequence"/>
</dbReference>
<proteinExistence type="predicted"/>
<keyword evidence="1" id="KW-0472">Membrane</keyword>
<organism evidence="2 3">
    <name type="scientific">Paenibacillus terreus</name>
    <dbReference type="NCBI Taxonomy" id="1387834"/>
    <lineage>
        <taxon>Bacteria</taxon>
        <taxon>Bacillati</taxon>
        <taxon>Bacillota</taxon>
        <taxon>Bacilli</taxon>
        <taxon>Bacillales</taxon>
        <taxon>Paenibacillaceae</taxon>
        <taxon>Paenibacillus</taxon>
    </lineage>
</organism>
<keyword evidence="3" id="KW-1185">Reference proteome</keyword>
<sequence>MSISRVLKWISGILELGLALPIIGGSIVIFSGYSALGFMFVLHLVTVILSVRNQEPAYGSLFGIVTSLLAWIPVVGWLLHLIAGILCIITAIKKSPRYNYPPNQF</sequence>
<evidence type="ECO:0000256" key="1">
    <source>
        <dbReference type="SAM" id="Phobius"/>
    </source>
</evidence>
<name>A0ABV5BD38_9BACL</name>
<keyword evidence="1" id="KW-1133">Transmembrane helix</keyword>
<dbReference type="RefSeq" id="WP_375527117.1">
    <property type="nucleotide sequence ID" value="NZ_JBHILM010000026.1"/>
</dbReference>
<keyword evidence="1" id="KW-0812">Transmembrane</keyword>
<feature type="transmembrane region" description="Helical" evidence="1">
    <location>
        <begin position="61"/>
        <end position="89"/>
    </location>
</feature>
<comment type="caution">
    <text evidence="2">The sequence shown here is derived from an EMBL/GenBank/DDBJ whole genome shotgun (WGS) entry which is preliminary data.</text>
</comment>
<protein>
    <submittedName>
        <fullName evidence="2">Uncharacterized protein</fullName>
    </submittedName>
</protein>
<evidence type="ECO:0000313" key="2">
    <source>
        <dbReference type="EMBL" id="MFB5683382.1"/>
    </source>
</evidence>